<dbReference type="GO" id="GO:0016020">
    <property type="term" value="C:membrane"/>
    <property type="evidence" value="ECO:0007669"/>
    <property type="project" value="InterPro"/>
</dbReference>
<keyword evidence="1" id="KW-0472">Membrane</keyword>
<gene>
    <name evidence="2" type="ORF">UU70_C0021G0004</name>
</gene>
<feature type="transmembrane region" description="Helical" evidence="1">
    <location>
        <begin position="59"/>
        <end position="82"/>
    </location>
</feature>
<evidence type="ECO:0000256" key="1">
    <source>
        <dbReference type="SAM" id="Phobius"/>
    </source>
</evidence>
<dbReference type="AlphaFoldDB" id="A0A0G0ZJS1"/>
<dbReference type="EMBL" id="LCBQ01000021">
    <property type="protein sequence ID" value="KKS13193.1"/>
    <property type="molecule type" value="Genomic_DNA"/>
</dbReference>
<evidence type="ECO:0000313" key="2">
    <source>
        <dbReference type="EMBL" id="KKS13193.1"/>
    </source>
</evidence>
<feature type="transmembrane region" description="Helical" evidence="1">
    <location>
        <begin position="34"/>
        <end position="52"/>
    </location>
</feature>
<sequence length="134" mass="14916">MFYPPLPSVGQDRNQHMDSYNSPSTKPLFKGTQIVWYVLSVLEVILLFRFLLKLTGANAGAGFTSFIYGLSQPFIAPFAAVFQKTNIQGSVFEWTTLLAMIVYWIVAVGIIRLFLMSKTVSTPEAAAKLDENDS</sequence>
<keyword evidence="1" id="KW-0812">Transmembrane</keyword>
<accession>A0A0G0ZJS1</accession>
<feature type="transmembrane region" description="Helical" evidence="1">
    <location>
        <begin position="94"/>
        <end position="115"/>
    </location>
</feature>
<organism evidence="2 3">
    <name type="scientific">Candidatus Yanofskybacteria bacterium GW2011_GWA1_41_6</name>
    <dbReference type="NCBI Taxonomy" id="1619020"/>
    <lineage>
        <taxon>Bacteria</taxon>
        <taxon>Candidatus Yanofskyibacteriota</taxon>
    </lineage>
</organism>
<keyword evidence="1" id="KW-1133">Transmembrane helix</keyword>
<reference evidence="2 3" key="1">
    <citation type="journal article" date="2015" name="Nature">
        <title>rRNA introns, odd ribosomes, and small enigmatic genomes across a large radiation of phyla.</title>
        <authorList>
            <person name="Brown C.T."/>
            <person name="Hug L.A."/>
            <person name="Thomas B.C."/>
            <person name="Sharon I."/>
            <person name="Castelle C.J."/>
            <person name="Singh A."/>
            <person name="Wilkins M.J."/>
            <person name="Williams K.H."/>
            <person name="Banfield J.F."/>
        </authorList>
    </citation>
    <scope>NUCLEOTIDE SEQUENCE [LARGE SCALE GENOMIC DNA]</scope>
</reference>
<dbReference type="InterPro" id="IPR003425">
    <property type="entry name" value="CCB3/YggT"/>
</dbReference>
<comment type="caution">
    <text evidence="2">The sequence shown here is derived from an EMBL/GenBank/DDBJ whole genome shotgun (WGS) entry which is preliminary data.</text>
</comment>
<proteinExistence type="predicted"/>
<name>A0A0G0ZJS1_9BACT</name>
<evidence type="ECO:0000313" key="3">
    <source>
        <dbReference type="Proteomes" id="UP000034380"/>
    </source>
</evidence>
<dbReference type="Pfam" id="PF02325">
    <property type="entry name" value="CCB3_YggT"/>
    <property type="match status" value="1"/>
</dbReference>
<dbReference type="Proteomes" id="UP000034380">
    <property type="component" value="Unassembled WGS sequence"/>
</dbReference>
<protein>
    <submittedName>
        <fullName evidence="2">YGGT family protein</fullName>
    </submittedName>
</protein>